<proteinExistence type="predicted"/>
<evidence type="ECO:0000313" key="2">
    <source>
        <dbReference type="Proteomes" id="UP001283361"/>
    </source>
</evidence>
<accession>A0AAE0ZGK3</accession>
<sequence length="142" mass="16018">MDAISSPLSPPSPCHYRQVRGLNEGLVNRRLEVRPRFSSNGRHAVGPNTVGNKHSRQRGGKVLIEALFRVLILQKKNQTGVPSHDLLWKLETLPILVLFSVQKTFIHSQRQYLLYIYTILSLVDSSTANGHICCISTPFCRL</sequence>
<comment type="caution">
    <text evidence="1">The sequence shown here is derived from an EMBL/GenBank/DDBJ whole genome shotgun (WGS) entry which is preliminary data.</text>
</comment>
<protein>
    <submittedName>
        <fullName evidence="1">Uncharacterized protein</fullName>
    </submittedName>
</protein>
<dbReference type="EMBL" id="JAWDGP010003996">
    <property type="protein sequence ID" value="KAK3768922.1"/>
    <property type="molecule type" value="Genomic_DNA"/>
</dbReference>
<dbReference type="AlphaFoldDB" id="A0AAE0ZGK3"/>
<dbReference type="Proteomes" id="UP001283361">
    <property type="component" value="Unassembled WGS sequence"/>
</dbReference>
<evidence type="ECO:0000313" key="1">
    <source>
        <dbReference type="EMBL" id="KAK3768922.1"/>
    </source>
</evidence>
<keyword evidence="2" id="KW-1185">Reference proteome</keyword>
<organism evidence="1 2">
    <name type="scientific">Elysia crispata</name>
    <name type="common">lettuce slug</name>
    <dbReference type="NCBI Taxonomy" id="231223"/>
    <lineage>
        <taxon>Eukaryota</taxon>
        <taxon>Metazoa</taxon>
        <taxon>Spiralia</taxon>
        <taxon>Lophotrochozoa</taxon>
        <taxon>Mollusca</taxon>
        <taxon>Gastropoda</taxon>
        <taxon>Heterobranchia</taxon>
        <taxon>Euthyneura</taxon>
        <taxon>Panpulmonata</taxon>
        <taxon>Sacoglossa</taxon>
        <taxon>Placobranchoidea</taxon>
        <taxon>Plakobranchidae</taxon>
        <taxon>Elysia</taxon>
    </lineage>
</organism>
<name>A0AAE0ZGK3_9GAST</name>
<gene>
    <name evidence="1" type="ORF">RRG08_060358</name>
</gene>
<reference evidence="1" key="1">
    <citation type="journal article" date="2023" name="G3 (Bethesda)">
        <title>A reference genome for the long-term kleptoplast-retaining sea slug Elysia crispata morphotype clarki.</title>
        <authorList>
            <person name="Eastman K.E."/>
            <person name="Pendleton A.L."/>
            <person name="Shaikh M.A."/>
            <person name="Suttiyut T."/>
            <person name="Ogas R."/>
            <person name="Tomko P."/>
            <person name="Gavelis G."/>
            <person name="Widhalm J.R."/>
            <person name="Wisecaver J.H."/>
        </authorList>
    </citation>
    <scope>NUCLEOTIDE SEQUENCE</scope>
    <source>
        <strain evidence="1">ECLA1</strain>
    </source>
</reference>